<proteinExistence type="predicted"/>
<protein>
    <submittedName>
        <fullName evidence="2">DUF4836 family protein</fullName>
    </submittedName>
</protein>
<sequence length="462" mass="50296">MKRLYKNLVMMCLACLVGMLASCSGSDYLNAIPKKSTALISVDMQQMASDIHAEDKAGMLKSLLHVEDVDKCGIDITEKMYLFESADGNLGLCAKVSSESDVEDWLASLAKQHIASEVKERKGFHFAVLKDSWLVGFSDQALLVMGPVVADAQAQLQQQMVRYLKAEEEEGITVSPLFERLQTITSPMAMVAQAQALPEKFIAPFTLGAPKDTDPSQVVIAAEMNVKDGILQIHGETFSFNKTIDAALKKAAQTYRPIKGAYVKSMPGDALAGIFMNVKGEQFLPMMQSNSSLQTLLMGINQAVDMDNIIRSVDGDMTIVMPTLGDADLKIMMAAKLAHSKWLGDVDYWKKSCPPGAKIANWAKNAYFYTDGKMSFYFGVTDDKQFYSGSDELTAQYAVKPSNHPIDAKIQKLIVGQKLAMVINLAKSSDGNGSGKDDAISTVTGLLSPVFGNLTSVVYTLK</sequence>
<evidence type="ECO:0000313" key="3">
    <source>
        <dbReference type="Proteomes" id="UP000480425"/>
    </source>
</evidence>
<feature type="chain" id="PRO_5026298739" evidence="1">
    <location>
        <begin position="22"/>
        <end position="462"/>
    </location>
</feature>
<keyword evidence="1" id="KW-0732">Signal</keyword>
<dbReference type="RefSeq" id="WP_153123320.1">
    <property type="nucleotide sequence ID" value="NZ_VZCB01000052.1"/>
</dbReference>
<gene>
    <name evidence="2" type="ORF">F7D73_06825</name>
</gene>
<name>A0A6G1U1H6_9BACT</name>
<accession>A0A6G1U1H6</accession>
<dbReference type="OrthoDB" id="1081992at2"/>
<feature type="signal peptide" evidence="1">
    <location>
        <begin position="1"/>
        <end position="21"/>
    </location>
</feature>
<evidence type="ECO:0000256" key="1">
    <source>
        <dbReference type="SAM" id="SignalP"/>
    </source>
</evidence>
<dbReference type="PROSITE" id="PS51257">
    <property type="entry name" value="PROKAR_LIPOPROTEIN"/>
    <property type="match status" value="1"/>
</dbReference>
<dbReference type="InterPro" id="IPR032276">
    <property type="entry name" value="DUF4836"/>
</dbReference>
<reference evidence="2 3" key="1">
    <citation type="submission" date="2019-09" db="EMBL/GenBank/DDBJ databases">
        <title>Distinct polysaccharide growth profiles of human intestinal Prevotella copri isolates.</title>
        <authorList>
            <person name="Fehlner-Peach H."/>
            <person name="Magnabosco C."/>
            <person name="Raghavan V."/>
            <person name="Scher J.U."/>
            <person name="Tett A."/>
            <person name="Cox L.M."/>
            <person name="Gottsegen C."/>
            <person name="Watters A."/>
            <person name="Wiltshire- Gordon J.D."/>
            <person name="Segata N."/>
            <person name="Bonneau R."/>
            <person name="Littman D.R."/>
        </authorList>
    </citation>
    <scope>NUCLEOTIDE SEQUENCE [LARGE SCALE GENOMIC DNA]</scope>
    <source>
        <strain evidence="3">iA622</strain>
    </source>
</reference>
<evidence type="ECO:0000313" key="2">
    <source>
        <dbReference type="EMBL" id="MQN80668.1"/>
    </source>
</evidence>
<organism evidence="2 3">
    <name type="scientific">Segatella copri</name>
    <dbReference type="NCBI Taxonomy" id="165179"/>
    <lineage>
        <taxon>Bacteria</taxon>
        <taxon>Pseudomonadati</taxon>
        <taxon>Bacteroidota</taxon>
        <taxon>Bacteroidia</taxon>
        <taxon>Bacteroidales</taxon>
        <taxon>Prevotellaceae</taxon>
        <taxon>Segatella</taxon>
    </lineage>
</organism>
<comment type="caution">
    <text evidence="2">The sequence shown here is derived from an EMBL/GenBank/DDBJ whole genome shotgun (WGS) entry which is preliminary data.</text>
</comment>
<dbReference type="Proteomes" id="UP000480425">
    <property type="component" value="Unassembled WGS sequence"/>
</dbReference>
<dbReference type="Pfam" id="PF16120">
    <property type="entry name" value="DUF4836"/>
    <property type="match status" value="1"/>
</dbReference>
<dbReference type="EMBL" id="VZCB01000052">
    <property type="protein sequence ID" value="MQN80668.1"/>
    <property type="molecule type" value="Genomic_DNA"/>
</dbReference>
<dbReference type="AlphaFoldDB" id="A0A6G1U1H6"/>